<evidence type="ECO:0000313" key="12">
    <source>
        <dbReference type="EMBL" id="PJG83500.1"/>
    </source>
</evidence>
<dbReference type="PANTHER" id="PTHR43532:SF4">
    <property type="entry name" value="GLUCOSE-1-PHOSPHATE THYMIDYLYLTRANSFERASE 2"/>
    <property type="match status" value="1"/>
</dbReference>
<comment type="function">
    <text evidence="8 10">Catalyzes the formation of dTDP-glucose, from dTTP and glucose 1-phosphate, as well as its pyrophosphorolysis.</text>
</comment>
<dbReference type="SUPFAM" id="SSF53448">
    <property type="entry name" value="Nucleotide-diphospho-sugar transferases"/>
    <property type="match status" value="1"/>
</dbReference>
<comment type="catalytic activity">
    <reaction evidence="9 10">
        <text>dTTP + alpha-D-glucose 1-phosphate + H(+) = dTDP-alpha-D-glucose + diphosphate</text>
        <dbReference type="Rhea" id="RHEA:15225"/>
        <dbReference type="ChEBI" id="CHEBI:15378"/>
        <dbReference type="ChEBI" id="CHEBI:33019"/>
        <dbReference type="ChEBI" id="CHEBI:37568"/>
        <dbReference type="ChEBI" id="CHEBI:57477"/>
        <dbReference type="ChEBI" id="CHEBI:58601"/>
        <dbReference type="EC" id="2.7.7.24"/>
    </reaction>
</comment>
<keyword evidence="13" id="KW-1185">Reference proteome</keyword>
<dbReference type="GO" id="GO:0008879">
    <property type="term" value="F:glucose-1-phosphate thymidylyltransferase activity"/>
    <property type="evidence" value="ECO:0007669"/>
    <property type="project" value="UniProtKB-EC"/>
</dbReference>
<keyword evidence="6 10" id="KW-0479">Metal-binding</keyword>
<evidence type="ECO:0000313" key="13">
    <source>
        <dbReference type="Proteomes" id="UP000230282"/>
    </source>
</evidence>
<dbReference type="OrthoDB" id="9803871at2"/>
<evidence type="ECO:0000256" key="1">
    <source>
        <dbReference type="ARBA" id="ARBA00001946"/>
    </source>
</evidence>
<reference evidence="12 13" key="1">
    <citation type="submission" date="2017-11" db="EMBL/GenBank/DDBJ databases">
        <title>Reclassification of Bisgaard taxon 5 as Caviibacterium pharyngocola gen. nov., sp. nov.</title>
        <authorList>
            <person name="Christensen H."/>
        </authorList>
    </citation>
    <scope>NUCLEOTIDE SEQUENCE [LARGE SCALE GENOMIC DNA]</scope>
    <source>
        <strain evidence="12 13">7_3</strain>
    </source>
</reference>
<protein>
    <recommendedName>
        <fullName evidence="3 10">Glucose-1-phosphate thymidylyltransferase</fullName>
        <ecNumber evidence="3 10">2.7.7.24</ecNumber>
    </recommendedName>
</protein>
<gene>
    <name evidence="12" type="primary">rfbA</name>
    <name evidence="12" type="ORF">CVP04_03790</name>
</gene>
<sequence>MKGIILAGGSGTRLYPITRGTSKQLLPVYDKPMIYYPLSVLMLAGIRDVLIITTPEDNASFKRLLGDGSDFGINLSYAIQQSPDGLAQAFLIGEEFIANEPVCLVLGDNIFYGQHFSQSLKEAAASVQIKGATVFGYQVKDPERFGVVEFNENYTALSIEEKPAQPKSNWAVTGLYFYDNRVVEFAKQVKPSARGELEITTLNEMYLNDGSLNVQLLGRGFAWLDTGTHDSLHDAAAFVKTVQSLQNLQVACLEEIAYANGWLSATQIETLAKPMAKNEYGQYLLRLVKGGK</sequence>
<evidence type="ECO:0000256" key="2">
    <source>
        <dbReference type="ARBA" id="ARBA00010480"/>
    </source>
</evidence>
<comment type="caution">
    <text evidence="12">The sequence shown here is derived from an EMBL/GenBank/DDBJ whole genome shotgun (WGS) entry which is preliminary data.</text>
</comment>
<name>A0A2M8RX93_9PAST</name>
<keyword evidence="7 10" id="KW-0460">Magnesium</keyword>
<keyword evidence="4 10" id="KW-0808">Transferase</keyword>
<dbReference type="GO" id="GO:0046872">
    <property type="term" value="F:metal ion binding"/>
    <property type="evidence" value="ECO:0007669"/>
    <property type="project" value="UniProtKB-KW"/>
</dbReference>
<dbReference type="RefSeq" id="WP_100296191.1">
    <property type="nucleotide sequence ID" value="NZ_PHGZ01000007.1"/>
</dbReference>
<dbReference type="InterPro" id="IPR005835">
    <property type="entry name" value="NTP_transferase_dom"/>
</dbReference>
<evidence type="ECO:0000256" key="6">
    <source>
        <dbReference type="ARBA" id="ARBA00022723"/>
    </source>
</evidence>
<evidence type="ECO:0000256" key="10">
    <source>
        <dbReference type="RuleBase" id="RU003706"/>
    </source>
</evidence>
<evidence type="ECO:0000256" key="8">
    <source>
        <dbReference type="ARBA" id="ARBA00037065"/>
    </source>
</evidence>
<dbReference type="InterPro" id="IPR029044">
    <property type="entry name" value="Nucleotide-diphossugar_trans"/>
</dbReference>
<dbReference type="Pfam" id="PF00483">
    <property type="entry name" value="NTP_transferase"/>
    <property type="match status" value="1"/>
</dbReference>
<evidence type="ECO:0000256" key="7">
    <source>
        <dbReference type="ARBA" id="ARBA00022842"/>
    </source>
</evidence>
<dbReference type="Gene3D" id="3.90.550.10">
    <property type="entry name" value="Spore Coat Polysaccharide Biosynthesis Protein SpsA, Chain A"/>
    <property type="match status" value="1"/>
</dbReference>
<evidence type="ECO:0000259" key="11">
    <source>
        <dbReference type="Pfam" id="PF00483"/>
    </source>
</evidence>
<dbReference type="AlphaFoldDB" id="A0A2M8RX93"/>
<dbReference type="EMBL" id="PHGZ01000007">
    <property type="protein sequence ID" value="PJG83500.1"/>
    <property type="molecule type" value="Genomic_DNA"/>
</dbReference>
<comment type="cofactor">
    <cofactor evidence="1">
        <name>Mg(2+)</name>
        <dbReference type="ChEBI" id="CHEBI:18420"/>
    </cofactor>
</comment>
<dbReference type="Proteomes" id="UP000230282">
    <property type="component" value="Unassembled WGS sequence"/>
</dbReference>
<dbReference type="NCBIfam" id="TIGR01207">
    <property type="entry name" value="rmlA"/>
    <property type="match status" value="1"/>
</dbReference>
<dbReference type="PANTHER" id="PTHR43532">
    <property type="entry name" value="GLUCOSE-1-PHOSPHATE THYMIDYLYLTRANSFERASE"/>
    <property type="match status" value="1"/>
</dbReference>
<evidence type="ECO:0000256" key="4">
    <source>
        <dbReference type="ARBA" id="ARBA00022679"/>
    </source>
</evidence>
<keyword evidence="5 10" id="KW-0548">Nucleotidyltransferase</keyword>
<organism evidence="12 13">
    <name type="scientific">Caviibacterium pharyngocola</name>
    <dbReference type="NCBI Taxonomy" id="28159"/>
    <lineage>
        <taxon>Bacteria</taxon>
        <taxon>Pseudomonadati</taxon>
        <taxon>Pseudomonadota</taxon>
        <taxon>Gammaproteobacteria</taxon>
        <taxon>Pasteurellales</taxon>
        <taxon>Pasteurellaceae</taxon>
        <taxon>Caviibacterium</taxon>
    </lineage>
</organism>
<proteinExistence type="inferred from homology"/>
<dbReference type="CDD" id="cd02538">
    <property type="entry name" value="G1P_TT_short"/>
    <property type="match status" value="1"/>
</dbReference>
<dbReference type="InterPro" id="IPR005907">
    <property type="entry name" value="G1P_thy_trans_s"/>
</dbReference>
<comment type="similarity">
    <text evidence="2 10">Belongs to the glucose-1-phosphate thymidylyltransferase family.</text>
</comment>
<feature type="domain" description="Nucleotidyl transferase" evidence="11">
    <location>
        <begin position="2"/>
        <end position="240"/>
    </location>
</feature>
<dbReference type="FunFam" id="3.90.550.10:FF:000023">
    <property type="entry name" value="Glucose-1-phosphate thymidylyltransferase"/>
    <property type="match status" value="1"/>
</dbReference>
<accession>A0A2M8RX93</accession>
<evidence type="ECO:0000256" key="5">
    <source>
        <dbReference type="ARBA" id="ARBA00022695"/>
    </source>
</evidence>
<evidence type="ECO:0000256" key="9">
    <source>
        <dbReference type="ARBA" id="ARBA00049336"/>
    </source>
</evidence>
<evidence type="ECO:0000256" key="3">
    <source>
        <dbReference type="ARBA" id="ARBA00012461"/>
    </source>
</evidence>
<dbReference type="EC" id="2.7.7.24" evidence="3 10"/>